<dbReference type="Proteomes" id="UP000712281">
    <property type="component" value="Unassembled WGS sequence"/>
</dbReference>
<evidence type="ECO:0000313" key="2">
    <source>
        <dbReference type="EMBL" id="KAF2558058.1"/>
    </source>
</evidence>
<name>A0A8S9HSY5_BRACR</name>
<gene>
    <name evidence="2" type="ORF">F2Q68_00015562</name>
</gene>
<proteinExistence type="predicted"/>
<dbReference type="EMBL" id="QGKW02001940">
    <property type="protein sequence ID" value="KAF2558058.1"/>
    <property type="molecule type" value="Genomic_DNA"/>
</dbReference>
<organism evidence="2 3">
    <name type="scientific">Brassica cretica</name>
    <name type="common">Mustard</name>
    <dbReference type="NCBI Taxonomy" id="69181"/>
    <lineage>
        <taxon>Eukaryota</taxon>
        <taxon>Viridiplantae</taxon>
        <taxon>Streptophyta</taxon>
        <taxon>Embryophyta</taxon>
        <taxon>Tracheophyta</taxon>
        <taxon>Spermatophyta</taxon>
        <taxon>Magnoliopsida</taxon>
        <taxon>eudicotyledons</taxon>
        <taxon>Gunneridae</taxon>
        <taxon>Pentapetalae</taxon>
        <taxon>rosids</taxon>
        <taxon>malvids</taxon>
        <taxon>Brassicales</taxon>
        <taxon>Brassicaceae</taxon>
        <taxon>Brassiceae</taxon>
        <taxon>Brassica</taxon>
    </lineage>
</organism>
<comment type="caution">
    <text evidence="2">The sequence shown here is derived from an EMBL/GenBank/DDBJ whole genome shotgun (WGS) entry which is preliminary data.</text>
</comment>
<sequence length="259" mass="28758">MKPQPDSYNRAEIDQLVEEIYRTLGTAEERLDRRCDDIYFPMDLTIKASPSIDRRTHISTDSHRRTSIDKAKSADRGGLVPKCEFRFPQFGGRRESTDQSNPQPQDAQPDMKTDDTDNMQTPLNGGSDINLHTSAADVSAASTPANAATLEECKKISEVNERANPAQKPLAGELNHHAGQLAGELNHHVGQLAGELNRRVVVLAGEFGRHASRLAWRTRPDPGLSDLLRLPYLPYSCDIQPLGPYTSHFVLIKVILEVL</sequence>
<accession>A0A8S9HSY5</accession>
<feature type="compositionally biased region" description="Basic and acidic residues" evidence="1">
    <location>
        <begin position="55"/>
        <end position="75"/>
    </location>
</feature>
<reference evidence="2" key="1">
    <citation type="submission" date="2019-12" db="EMBL/GenBank/DDBJ databases">
        <title>Genome sequencing and annotation of Brassica cretica.</title>
        <authorList>
            <person name="Studholme D.J."/>
            <person name="Sarris P.F."/>
        </authorList>
    </citation>
    <scope>NUCLEOTIDE SEQUENCE</scope>
    <source>
        <strain evidence="2">PFS-001/15</strain>
        <tissue evidence="2">Leaf</tissue>
    </source>
</reference>
<protein>
    <submittedName>
        <fullName evidence="2">Uncharacterized protein</fullName>
    </submittedName>
</protein>
<evidence type="ECO:0000313" key="3">
    <source>
        <dbReference type="Proteomes" id="UP000712281"/>
    </source>
</evidence>
<feature type="region of interest" description="Disordered" evidence="1">
    <location>
        <begin position="55"/>
        <end position="127"/>
    </location>
</feature>
<dbReference type="AlphaFoldDB" id="A0A8S9HSY5"/>
<evidence type="ECO:0000256" key="1">
    <source>
        <dbReference type="SAM" id="MobiDB-lite"/>
    </source>
</evidence>